<feature type="region of interest" description="Disordered" evidence="4">
    <location>
        <begin position="311"/>
        <end position="360"/>
    </location>
</feature>
<dbReference type="GO" id="GO:0005634">
    <property type="term" value="C:nucleus"/>
    <property type="evidence" value="ECO:0007669"/>
    <property type="project" value="UniProtKB-SubCell"/>
</dbReference>
<comment type="subcellular location">
    <subcellularLocation>
        <location evidence="1">Nucleus</location>
    </subcellularLocation>
</comment>
<dbReference type="PANTHER" id="PTHR14396">
    <property type="entry name" value="CLASPIN"/>
    <property type="match status" value="1"/>
</dbReference>
<feature type="region of interest" description="Disordered" evidence="4">
    <location>
        <begin position="1196"/>
        <end position="1216"/>
    </location>
</feature>
<comment type="caution">
    <text evidence="5">The sequence shown here is derived from an EMBL/GenBank/DDBJ whole genome shotgun (WGS) entry which is preliminary data.</text>
</comment>
<evidence type="ECO:0000256" key="2">
    <source>
        <dbReference type="ARBA" id="ARBA00022553"/>
    </source>
</evidence>
<dbReference type="GO" id="GO:0007095">
    <property type="term" value="P:mitotic G2 DNA damage checkpoint signaling"/>
    <property type="evidence" value="ECO:0007669"/>
    <property type="project" value="TreeGrafter"/>
</dbReference>
<reference evidence="5 6" key="1">
    <citation type="journal article" date="2021" name="J. Hered.">
        <title>A chromosome-level genome assembly of the parasitoid wasp, Cotesia glomerata (Hymenoptera: Braconidae).</title>
        <authorList>
            <person name="Pinto B.J."/>
            <person name="Weis J.J."/>
            <person name="Gamble T."/>
            <person name="Ode P.J."/>
            <person name="Paul R."/>
            <person name="Zaspel J.M."/>
        </authorList>
    </citation>
    <scope>NUCLEOTIDE SEQUENCE [LARGE SCALE GENOMIC DNA]</scope>
    <source>
        <strain evidence="5">CgM1</strain>
    </source>
</reference>
<evidence type="ECO:0008006" key="7">
    <source>
        <dbReference type="Google" id="ProtNLM"/>
    </source>
</evidence>
<organism evidence="5 6">
    <name type="scientific">Cotesia glomerata</name>
    <name type="common">Lepidopteran parasitic wasp</name>
    <name type="synonym">Apanteles glomeratus</name>
    <dbReference type="NCBI Taxonomy" id="32391"/>
    <lineage>
        <taxon>Eukaryota</taxon>
        <taxon>Metazoa</taxon>
        <taxon>Ecdysozoa</taxon>
        <taxon>Arthropoda</taxon>
        <taxon>Hexapoda</taxon>
        <taxon>Insecta</taxon>
        <taxon>Pterygota</taxon>
        <taxon>Neoptera</taxon>
        <taxon>Endopterygota</taxon>
        <taxon>Hymenoptera</taxon>
        <taxon>Apocrita</taxon>
        <taxon>Ichneumonoidea</taxon>
        <taxon>Braconidae</taxon>
        <taxon>Microgastrinae</taxon>
        <taxon>Cotesia</taxon>
    </lineage>
</organism>
<sequence>MDENSDNSDEKMHDPILNTDLSENVSEENINTVNLVNKESAIEKAHSTSEASEIDPAVNKEKNSEVDSDSSDVEDRNKVNFEEYLKKKAATRLRILVDSDSDDDEPKKLNSVTISSSTQASPIKSKAKSRLRINSDSSDDSPRKTGINNDKSDSEEDLEAVNRKNKINDDKSDSDEDLEAVNRSKRLNELVDSDSEEEIVNKSVGPRILADSDDEKEEIGKTKKPKKEKKRTGSKRSAKDEAMRQIHSETQRLLREAPVSLPYHRPRQRTLEEFLNRKKIAPVLPQATSTFARMKMSAEIVSRALEEKEREAELFYKSESDEDSGDAADAADAGQVEDNGDGVSEIQALSGDKSDGIDQDAVKHVTRQLFNDDSSESLGVQSQSVSDGVISLSSGSEDKLLKESSCENHLESILDEKLDSQESVILSKESNEFSSLELTDPAVLDAVKIISTSTESEEDTIVLSGENDKTETEGNKCDGNFELEDLNSQSDKSDGKELDKCEAFNGDVNDRLNAVKSTENISSLSSISKTSIIDEVDLFCNGSEPGNSEPVSEVKEVEKNIPAPVDKKKTLMNFAELKPKIRGAPGMMIDFTREMKPNKEAIDNLLDRFLSKHAGSKPSNVNTEVTVLQTEVTATGLKVTKDVLAYKNVASNVNDPELNKPGAKLVRLKEDLKKQMADKRHEEWVRKEKDVVGDDEEENEEEEEEGEEKDKGEKEVEEEIMDIDEEEEELEEDDVLMKDKRISCAFGDDEAEVSEEDQIYLSDDEDEDEGEENEEEEEEEEEESTQGRKRFSRIVALDDSNDSNSDTENSKPKKVFERTRTDVDIFEDFDDREIPAGQRQSSPSPETVQLRETLSSVVGSKSTQGIPESPVRSLPSQLNNWDIEFTPSITESPGKLFEVQSKPVTDEELMNLCSGKFTDGNTQASNPRLSGLIDHSANKKPITDSQIINLCSGTFTSPDYGSQSVNNVDESSQDICLRFDENSQNGVEVVKKKVEEVFKEKEKEEDRKKEEILRMPLKIVSSSSEGDDLDEVEGGKGKKKVLKKKKKIKKLVLSDDEDEDNFTDEEQVDQSDEEKFIDYDSEENEVVVVPKREIKKVAANFLEAEAELSESEWGSEDEDEKDLDKFEIEEGDAEDIDENLMKDQLGKIHARQLLDDDQRDVRMLQELLFEDGDLHTDGSGRERRFKWKNIDKIGDDFLEGPKNEEDDDNPADPNELANEIEWRKMRLEREKFLEEKMKSTDDSLENELGLGGQFFKLGMKVVKKRKISIEQQSAEGVVDKPIIPRAVTELMGTPVSEKSKLLHNAMKRGSFLARGDEALAKLAQVIKQSDNALTSNHSKHFLFTHLSPSVDDSKGKVADTEAENLESDDKKGRKRKSAASDTPKLAKKTKLENPSSKKKLF</sequence>
<evidence type="ECO:0000313" key="5">
    <source>
        <dbReference type="EMBL" id="KAH0568981.1"/>
    </source>
</evidence>
<dbReference type="GO" id="GO:0010997">
    <property type="term" value="F:anaphase-promoting complex binding"/>
    <property type="evidence" value="ECO:0007669"/>
    <property type="project" value="TreeGrafter"/>
</dbReference>
<feature type="compositionally biased region" description="Basic and acidic residues" evidence="4">
    <location>
        <begin position="160"/>
        <end position="171"/>
    </location>
</feature>
<evidence type="ECO:0000256" key="3">
    <source>
        <dbReference type="ARBA" id="ARBA00023242"/>
    </source>
</evidence>
<evidence type="ECO:0000256" key="1">
    <source>
        <dbReference type="ARBA" id="ARBA00004123"/>
    </source>
</evidence>
<accession>A0AAV7J7S1</accession>
<feature type="region of interest" description="Disordered" evidence="4">
    <location>
        <begin position="454"/>
        <end position="497"/>
    </location>
</feature>
<feature type="compositionally biased region" description="Acidic residues" evidence="4">
    <location>
        <begin position="693"/>
        <end position="707"/>
    </location>
</feature>
<feature type="compositionally biased region" description="Basic residues" evidence="4">
    <location>
        <begin position="222"/>
        <end position="236"/>
    </location>
</feature>
<evidence type="ECO:0000256" key="4">
    <source>
        <dbReference type="SAM" id="MobiDB-lite"/>
    </source>
</evidence>
<feature type="compositionally biased region" description="Polar residues" evidence="4">
    <location>
        <begin position="838"/>
        <end position="866"/>
    </location>
</feature>
<feature type="compositionally biased region" description="Basic and acidic residues" evidence="4">
    <location>
        <begin position="677"/>
        <end position="692"/>
    </location>
</feature>
<protein>
    <recommendedName>
        <fullName evidence="7">Claspin</fullName>
    </recommendedName>
</protein>
<keyword evidence="2" id="KW-0597">Phosphoprotein</keyword>
<keyword evidence="3" id="KW-0539">Nucleus</keyword>
<keyword evidence="6" id="KW-1185">Reference proteome</keyword>
<feature type="region of interest" description="Disordered" evidence="4">
    <location>
        <begin position="92"/>
        <end position="261"/>
    </location>
</feature>
<feature type="compositionally biased region" description="Basic and acidic residues" evidence="4">
    <location>
        <begin position="808"/>
        <end position="823"/>
    </location>
</feature>
<feature type="compositionally biased region" description="Basic and acidic residues" evidence="4">
    <location>
        <begin position="237"/>
        <end position="255"/>
    </location>
</feature>
<gene>
    <name evidence="5" type="ORF">KQX54_021680</name>
</gene>
<evidence type="ECO:0000313" key="6">
    <source>
        <dbReference type="Proteomes" id="UP000826195"/>
    </source>
</evidence>
<feature type="compositionally biased region" description="Basic and acidic residues" evidence="4">
    <location>
        <begin position="180"/>
        <end position="189"/>
    </location>
</feature>
<feature type="compositionally biased region" description="Polar residues" evidence="4">
    <location>
        <begin position="19"/>
        <end position="37"/>
    </location>
</feature>
<feature type="compositionally biased region" description="Acidic residues" evidence="4">
    <location>
        <begin position="747"/>
        <end position="784"/>
    </location>
</feature>
<feature type="region of interest" description="Disordered" evidence="4">
    <location>
        <begin position="1"/>
        <end position="80"/>
    </location>
</feature>
<feature type="compositionally biased region" description="Polar residues" evidence="4">
    <location>
        <begin position="110"/>
        <end position="122"/>
    </location>
</feature>
<dbReference type="GO" id="GO:0033314">
    <property type="term" value="P:mitotic DNA replication checkpoint signaling"/>
    <property type="evidence" value="ECO:0007669"/>
    <property type="project" value="TreeGrafter"/>
</dbReference>
<dbReference type="InterPro" id="IPR024146">
    <property type="entry name" value="Claspin"/>
</dbReference>
<feature type="compositionally biased region" description="Acidic residues" evidence="4">
    <location>
        <begin position="715"/>
        <end position="734"/>
    </location>
</feature>
<proteinExistence type="predicted"/>
<dbReference type="Proteomes" id="UP000826195">
    <property type="component" value="Unassembled WGS sequence"/>
</dbReference>
<dbReference type="EMBL" id="JAHXZJ010000001">
    <property type="protein sequence ID" value="KAH0568981.1"/>
    <property type="molecule type" value="Genomic_DNA"/>
</dbReference>
<feature type="region of interest" description="Disordered" evidence="4">
    <location>
        <begin position="677"/>
        <end position="875"/>
    </location>
</feature>
<feature type="region of interest" description="Disordered" evidence="4">
    <location>
        <begin position="1348"/>
        <end position="1401"/>
    </location>
</feature>
<name>A0AAV7J7S1_COTGL</name>
<dbReference type="PANTHER" id="PTHR14396:SF10">
    <property type="entry name" value="CLASPIN"/>
    <property type="match status" value="1"/>
</dbReference>
<feature type="compositionally biased region" description="Basic and acidic residues" evidence="4">
    <location>
        <begin position="466"/>
        <end position="476"/>
    </location>
</feature>